<protein>
    <submittedName>
        <fullName evidence="1">Uncharacterized protein</fullName>
    </submittedName>
</protein>
<sequence>MSQRTLNIIRRQLEANPRIHSKEHKARDPALLAGMSERTVGRYVKRDLGYQSCCAVSKPYLTHAHLTYFCVSAQRLGLRQVA</sequence>
<name>A0A5B7E1A2_PORTR</name>
<proteinExistence type="predicted"/>
<dbReference type="AlphaFoldDB" id="A0A5B7E1A2"/>
<comment type="caution">
    <text evidence="1">The sequence shown here is derived from an EMBL/GenBank/DDBJ whole genome shotgun (WGS) entry which is preliminary data.</text>
</comment>
<dbReference type="EMBL" id="VSRR010001785">
    <property type="protein sequence ID" value="MPC27670.1"/>
    <property type="molecule type" value="Genomic_DNA"/>
</dbReference>
<evidence type="ECO:0000313" key="1">
    <source>
        <dbReference type="EMBL" id="MPC27670.1"/>
    </source>
</evidence>
<gene>
    <name evidence="1" type="ORF">E2C01_020848</name>
</gene>
<keyword evidence="2" id="KW-1185">Reference proteome</keyword>
<dbReference type="Proteomes" id="UP000324222">
    <property type="component" value="Unassembled WGS sequence"/>
</dbReference>
<organism evidence="1 2">
    <name type="scientific">Portunus trituberculatus</name>
    <name type="common">Swimming crab</name>
    <name type="synonym">Neptunus trituberculatus</name>
    <dbReference type="NCBI Taxonomy" id="210409"/>
    <lineage>
        <taxon>Eukaryota</taxon>
        <taxon>Metazoa</taxon>
        <taxon>Ecdysozoa</taxon>
        <taxon>Arthropoda</taxon>
        <taxon>Crustacea</taxon>
        <taxon>Multicrustacea</taxon>
        <taxon>Malacostraca</taxon>
        <taxon>Eumalacostraca</taxon>
        <taxon>Eucarida</taxon>
        <taxon>Decapoda</taxon>
        <taxon>Pleocyemata</taxon>
        <taxon>Brachyura</taxon>
        <taxon>Eubrachyura</taxon>
        <taxon>Portunoidea</taxon>
        <taxon>Portunidae</taxon>
        <taxon>Portuninae</taxon>
        <taxon>Portunus</taxon>
    </lineage>
</organism>
<accession>A0A5B7E1A2</accession>
<evidence type="ECO:0000313" key="2">
    <source>
        <dbReference type="Proteomes" id="UP000324222"/>
    </source>
</evidence>
<reference evidence="1 2" key="1">
    <citation type="submission" date="2019-05" db="EMBL/GenBank/DDBJ databases">
        <title>Another draft genome of Portunus trituberculatus and its Hox gene families provides insights of decapod evolution.</title>
        <authorList>
            <person name="Jeong J.-H."/>
            <person name="Song I."/>
            <person name="Kim S."/>
            <person name="Choi T."/>
            <person name="Kim D."/>
            <person name="Ryu S."/>
            <person name="Kim W."/>
        </authorList>
    </citation>
    <scope>NUCLEOTIDE SEQUENCE [LARGE SCALE GENOMIC DNA]</scope>
    <source>
        <tissue evidence="1">Muscle</tissue>
    </source>
</reference>